<proteinExistence type="predicted"/>
<name>A0AAP2CB57_9GAMM</name>
<organism evidence="2 3">
    <name type="scientific">Coralloluteibacterium stylophorae</name>
    <dbReference type="NCBI Taxonomy" id="1776034"/>
    <lineage>
        <taxon>Bacteria</taxon>
        <taxon>Pseudomonadati</taxon>
        <taxon>Pseudomonadota</taxon>
        <taxon>Gammaproteobacteria</taxon>
        <taxon>Lysobacterales</taxon>
        <taxon>Lysobacteraceae</taxon>
        <taxon>Coralloluteibacterium</taxon>
    </lineage>
</organism>
<accession>A0AAP2CB57</accession>
<feature type="chain" id="PRO_5042941205" evidence="1">
    <location>
        <begin position="25"/>
        <end position="171"/>
    </location>
</feature>
<dbReference type="Proteomes" id="UP000675747">
    <property type="component" value="Unassembled WGS sequence"/>
</dbReference>
<protein>
    <submittedName>
        <fullName evidence="2">Uncharacterized protein</fullName>
    </submittedName>
</protein>
<feature type="signal peptide" evidence="1">
    <location>
        <begin position="1"/>
        <end position="24"/>
    </location>
</feature>
<keyword evidence="3" id="KW-1185">Reference proteome</keyword>
<evidence type="ECO:0000313" key="2">
    <source>
        <dbReference type="EMBL" id="MBS7457174.1"/>
    </source>
</evidence>
<reference evidence="2 3" key="1">
    <citation type="journal article" date="2021" name="Microbiol. Resour. Announc.">
        <title>Draft Genome Sequence of Coralloluteibacterium stylophorae LMG 29479T.</title>
        <authorList>
            <person name="Karlyshev A.V."/>
            <person name="Kudryashova E.B."/>
            <person name="Ariskina E.V."/>
            <person name="Conroy A.P."/>
            <person name="Abidueva E.Y."/>
        </authorList>
    </citation>
    <scope>NUCLEOTIDE SEQUENCE [LARGE SCALE GENOMIC DNA]</scope>
    <source>
        <strain evidence="2 3">LMG 29479</strain>
    </source>
</reference>
<comment type="caution">
    <text evidence="2">The sequence shown here is derived from an EMBL/GenBank/DDBJ whole genome shotgun (WGS) entry which is preliminary data.</text>
</comment>
<evidence type="ECO:0000256" key="1">
    <source>
        <dbReference type="SAM" id="SignalP"/>
    </source>
</evidence>
<dbReference type="AlphaFoldDB" id="A0AAP2CB57"/>
<gene>
    <name evidence="2" type="ORF">KB893_008490</name>
</gene>
<dbReference type="EMBL" id="JAGQFT020000004">
    <property type="protein sequence ID" value="MBS7457174.1"/>
    <property type="molecule type" value="Genomic_DNA"/>
</dbReference>
<evidence type="ECO:0000313" key="3">
    <source>
        <dbReference type="Proteomes" id="UP000675747"/>
    </source>
</evidence>
<sequence length="171" mass="18943">MNLTPRLRIFFATAILSLTAFSGAATELDYEKAILLDAEDLAEQGIAEAYARVLPELTKYVATPLVIQEHIDSHALSYEVSVGSRRYPIYPSSHGGDEYESWGVATAALFAIINEQLEDSAVGFYAVNSGNDLMGMFLTPAEAERAQRALPRKTEWPYMPANCPPWFGQRH</sequence>
<keyword evidence="1" id="KW-0732">Signal</keyword>
<dbReference type="RefSeq" id="WP_213173609.1">
    <property type="nucleotide sequence ID" value="NZ_JAGQFT020000004.1"/>
</dbReference>